<dbReference type="InterPro" id="IPR050564">
    <property type="entry name" value="F420-G6PD/mer"/>
</dbReference>
<dbReference type="EMBL" id="CP023694">
    <property type="protein sequence ID" value="QEV27283.1"/>
    <property type="molecule type" value="Genomic_DNA"/>
</dbReference>
<dbReference type="KEGG" id="scoe:CP976_26335"/>
<dbReference type="AlphaFoldDB" id="A0A5J6I9E1"/>
<dbReference type="GeneID" id="91419579"/>
<evidence type="ECO:0000313" key="3">
    <source>
        <dbReference type="EMBL" id="QEV27283.1"/>
    </source>
</evidence>
<evidence type="ECO:0000313" key="4">
    <source>
        <dbReference type="Proteomes" id="UP000326598"/>
    </source>
</evidence>
<keyword evidence="1" id="KW-0560">Oxidoreductase</keyword>
<dbReference type="PANTHER" id="PTHR43244:SF1">
    <property type="entry name" value="5,10-METHYLENETETRAHYDROMETHANOPTERIN REDUCTASE"/>
    <property type="match status" value="1"/>
</dbReference>
<dbReference type="SUPFAM" id="SSF51679">
    <property type="entry name" value="Bacterial luciferase-like"/>
    <property type="match status" value="1"/>
</dbReference>
<dbReference type="InterPro" id="IPR011251">
    <property type="entry name" value="Luciferase-like_dom"/>
</dbReference>
<protein>
    <submittedName>
        <fullName evidence="3">LLM class flavin-dependent oxidoreductase</fullName>
    </submittedName>
</protein>
<dbReference type="GO" id="GO:0016705">
    <property type="term" value="F:oxidoreductase activity, acting on paired donors, with incorporation or reduction of molecular oxygen"/>
    <property type="evidence" value="ECO:0007669"/>
    <property type="project" value="InterPro"/>
</dbReference>
<dbReference type="InterPro" id="IPR036661">
    <property type="entry name" value="Luciferase-like_sf"/>
</dbReference>
<evidence type="ECO:0000259" key="2">
    <source>
        <dbReference type="Pfam" id="PF00296"/>
    </source>
</evidence>
<dbReference type="RefSeq" id="WP_150482551.1">
    <property type="nucleotide sequence ID" value="NZ_BMTB01000004.1"/>
</dbReference>
<organism evidence="3 4">
    <name type="scientific">Streptomyces coeruleorubidus</name>
    <dbReference type="NCBI Taxonomy" id="116188"/>
    <lineage>
        <taxon>Bacteria</taxon>
        <taxon>Bacillati</taxon>
        <taxon>Actinomycetota</taxon>
        <taxon>Actinomycetes</taxon>
        <taxon>Kitasatosporales</taxon>
        <taxon>Streptomycetaceae</taxon>
        <taxon>Streptomyces</taxon>
    </lineage>
</organism>
<sequence>MTLSVMFPVMPERIEDLVRFARHVADGPCHRLWMGQTLTYETFQALAYLAGAGVRLPVGTGVALTPLRHPYEAALQARTVAQLMGHPVVAAFGTGGQEFAQDMLGAPYARPATAVAEYLTVARHTLAGEYFEFHGEYHRVSSGLYPVRHPGVELGAGVLRPGMARKAGATADVAVTWLTPPAYLAEVVRPALEAGARSAGRRPPRIAAVVHVAVARPGRDPRRLAYLGNAGHLVTDHYVDMLRRAGLDVSADDPEKGAQALVEAGVLAYGAPARIARELEEYRAAGVDEVVLSPVGVCADEGFDAALADVDDIARAVSG</sequence>
<name>A0A5J6I9E1_STRC4</name>
<dbReference type="Gene3D" id="3.20.20.30">
    <property type="entry name" value="Luciferase-like domain"/>
    <property type="match status" value="1"/>
</dbReference>
<dbReference type="Proteomes" id="UP000326598">
    <property type="component" value="Chromosome"/>
</dbReference>
<dbReference type="PANTHER" id="PTHR43244">
    <property type="match status" value="1"/>
</dbReference>
<dbReference type="Pfam" id="PF00296">
    <property type="entry name" value="Bac_luciferase"/>
    <property type="match status" value="1"/>
</dbReference>
<feature type="domain" description="Luciferase-like" evidence="2">
    <location>
        <begin position="12"/>
        <end position="289"/>
    </location>
</feature>
<accession>A0A5J6I9E1</accession>
<gene>
    <name evidence="3" type="ORF">CP976_26335</name>
</gene>
<proteinExistence type="predicted"/>
<reference evidence="3 4" key="1">
    <citation type="submission" date="2017-09" db="EMBL/GenBank/DDBJ databases">
        <authorList>
            <person name="Lee N."/>
            <person name="Cho B.-K."/>
        </authorList>
    </citation>
    <scope>NUCLEOTIDE SEQUENCE [LARGE SCALE GENOMIC DNA]</scope>
    <source>
        <strain evidence="3 4">ATCC 13740</strain>
    </source>
</reference>
<evidence type="ECO:0000256" key="1">
    <source>
        <dbReference type="ARBA" id="ARBA00023002"/>
    </source>
</evidence>